<dbReference type="Proteomes" id="UP000807769">
    <property type="component" value="Unassembled WGS sequence"/>
</dbReference>
<reference evidence="1" key="1">
    <citation type="journal article" date="2020" name="New Phytol.">
        <title>Comparative genomics reveals dynamic genome evolution in host specialist ectomycorrhizal fungi.</title>
        <authorList>
            <person name="Lofgren L.A."/>
            <person name="Nguyen N.H."/>
            <person name="Vilgalys R."/>
            <person name="Ruytinx J."/>
            <person name="Liao H.L."/>
            <person name="Branco S."/>
            <person name="Kuo A."/>
            <person name="LaButti K."/>
            <person name="Lipzen A."/>
            <person name="Andreopoulos W."/>
            <person name="Pangilinan J."/>
            <person name="Riley R."/>
            <person name="Hundley H."/>
            <person name="Na H."/>
            <person name="Barry K."/>
            <person name="Grigoriev I.V."/>
            <person name="Stajich J.E."/>
            <person name="Kennedy P.G."/>
        </authorList>
    </citation>
    <scope>NUCLEOTIDE SEQUENCE</scope>
    <source>
        <strain evidence="1">MN1</strain>
    </source>
</reference>
<dbReference type="EMBL" id="JABBWG010000006">
    <property type="protein sequence ID" value="KAG1821782.1"/>
    <property type="molecule type" value="Genomic_DNA"/>
</dbReference>
<proteinExistence type="predicted"/>
<name>A0A9P7EI92_9AGAM</name>
<keyword evidence="2" id="KW-1185">Reference proteome</keyword>
<organism evidence="1 2">
    <name type="scientific">Suillus subaureus</name>
    <dbReference type="NCBI Taxonomy" id="48587"/>
    <lineage>
        <taxon>Eukaryota</taxon>
        <taxon>Fungi</taxon>
        <taxon>Dikarya</taxon>
        <taxon>Basidiomycota</taxon>
        <taxon>Agaricomycotina</taxon>
        <taxon>Agaricomycetes</taxon>
        <taxon>Agaricomycetidae</taxon>
        <taxon>Boletales</taxon>
        <taxon>Suillineae</taxon>
        <taxon>Suillaceae</taxon>
        <taxon>Suillus</taxon>
    </lineage>
</organism>
<dbReference type="RefSeq" id="XP_041196522.1">
    <property type="nucleotide sequence ID" value="XM_041330424.1"/>
</dbReference>
<sequence length="170" mass="19297">PSTVMGEDNDLSEKRTLCVAQYWRRHDSNGNRMPLHWALFAISNANPDSIKASSSGKEHSDQVDHWGTCYQAVGNIDTLTYSCIEDECMEILAEGYRGCLVVGEIGVFSEKEIDTLLQQVTVYRGRENWNCQNWVLAALERFKVSNHIGSNVSRDGVRNELEDILNDWIE</sequence>
<dbReference type="AlphaFoldDB" id="A0A9P7EI92"/>
<dbReference type="GeneID" id="64624441"/>
<accession>A0A9P7EI92</accession>
<gene>
    <name evidence="1" type="ORF">BJ212DRAFT_1264532</name>
</gene>
<dbReference type="OrthoDB" id="37659at2759"/>
<dbReference type="InterPro" id="IPR054208">
    <property type="entry name" value="DUF6914"/>
</dbReference>
<protein>
    <submittedName>
        <fullName evidence="1">Uncharacterized protein</fullName>
    </submittedName>
</protein>
<evidence type="ECO:0000313" key="1">
    <source>
        <dbReference type="EMBL" id="KAG1821782.1"/>
    </source>
</evidence>
<dbReference type="Pfam" id="PF21858">
    <property type="entry name" value="DUF6914"/>
    <property type="match status" value="1"/>
</dbReference>
<comment type="caution">
    <text evidence="1">The sequence shown here is derived from an EMBL/GenBank/DDBJ whole genome shotgun (WGS) entry which is preliminary data.</text>
</comment>
<evidence type="ECO:0000313" key="2">
    <source>
        <dbReference type="Proteomes" id="UP000807769"/>
    </source>
</evidence>
<feature type="non-terminal residue" evidence="1">
    <location>
        <position position="1"/>
    </location>
</feature>